<proteinExistence type="predicted"/>
<feature type="region of interest" description="Disordered" evidence="1">
    <location>
        <begin position="111"/>
        <end position="136"/>
    </location>
</feature>
<dbReference type="EMBL" id="FMHV01000002">
    <property type="protein sequence ID" value="SCL27136.1"/>
    <property type="molecule type" value="Genomic_DNA"/>
</dbReference>
<sequence>MADYGLVVGGVDQGQSFERLVDLVAGVTGATGREVPGESQSVMGTLAGGHVWVWFDGLTDLEPFDNHPYVVDLKLEYPSREPELADKIFTALVADGYQVILLEDGGMIRSSHYREDGDDAGADTRGGQGGSPDRRS</sequence>
<evidence type="ECO:0000256" key="1">
    <source>
        <dbReference type="SAM" id="MobiDB-lite"/>
    </source>
</evidence>
<reference evidence="3" key="1">
    <citation type="submission" date="2016-06" db="EMBL/GenBank/DDBJ databases">
        <authorList>
            <person name="Varghese N."/>
            <person name="Submissions Spin"/>
        </authorList>
    </citation>
    <scope>NUCLEOTIDE SEQUENCE [LARGE SCALE GENOMIC DNA]</scope>
    <source>
        <strain evidence="3">DSM 45431</strain>
    </source>
</reference>
<dbReference type="RefSeq" id="WP_091342289.1">
    <property type="nucleotide sequence ID" value="NZ_FMHV01000002.1"/>
</dbReference>
<dbReference type="Proteomes" id="UP000199413">
    <property type="component" value="Unassembled WGS sequence"/>
</dbReference>
<organism evidence="2 3">
    <name type="scientific">Micromonospora rhizosphaerae</name>
    <dbReference type="NCBI Taxonomy" id="568872"/>
    <lineage>
        <taxon>Bacteria</taxon>
        <taxon>Bacillati</taxon>
        <taxon>Actinomycetota</taxon>
        <taxon>Actinomycetes</taxon>
        <taxon>Micromonosporales</taxon>
        <taxon>Micromonosporaceae</taxon>
        <taxon>Micromonospora</taxon>
    </lineage>
</organism>
<dbReference type="OrthoDB" id="3391219at2"/>
<keyword evidence="3" id="KW-1185">Reference proteome</keyword>
<accession>A0A1C6SCM7</accession>
<dbReference type="STRING" id="568872.GA0070624_3440"/>
<gene>
    <name evidence="2" type="ORF">GA0070624_3440</name>
</gene>
<protein>
    <submittedName>
        <fullName evidence="2">Uncharacterized protein</fullName>
    </submittedName>
</protein>
<name>A0A1C6SCM7_9ACTN</name>
<evidence type="ECO:0000313" key="3">
    <source>
        <dbReference type="Proteomes" id="UP000199413"/>
    </source>
</evidence>
<dbReference type="AlphaFoldDB" id="A0A1C6SCM7"/>
<evidence type="ECO:0000313" key="2">
    <source>
        <dbReference type="EMBL" id="SCL27136.1"/>
    </source>
</evidence>